<evidence type="ECO:0000259" key="3">
    <source>
        <dbReference type="PROSITE" id="PS50097"/>
    </source>
</evidence>
<dbReference type="SMART" id="SM00225">
    <property type="entry name" value="BTB"/>
    <property type="match status" value="1"/>
</dbReference>
<reference evidence="4 5" key="1">
    <citation type="submission" date="2024-04" db="EMBL/GenBank/DDBJ databases">
        <authorList>
            <consortium name="Genoscope - CEA"/>
            <person name="William W."/>
        </authorList>
    </citation>
    <scope>NUCLEOTIDE SEQUENCE [LARGE SCALE GENOMIC DNA]</scope>
</reference>
<organism evidence="4 5">
    <name type="scientific">Lymnaea stagnalis</name>
    <name type="common">Great pond snail</name>
    <name type="synonym">Helix stagnalis</name>
    <dbReference type="NCBI Taxonomy" id="6523"/>
    <lineage>
        <taxon>Eukaryota</taxon>
        <taxon>Metazoa</taxon>
        <taxon>Spiralia</taxon>
        <taxon>Lophotrochozoa</taxon>
        <taxon>Mollusca</taxon>
        <taxon>Gastropoda</taxon>
        <taxon>Heterobranchia</taxon>
        <taxon>Euthyneura</taxon>
        <taxon>Panpulmonata</taxon>
        <taxon>Hygrophila</taxon>
        <taxon>Lymnaeoidea</taxon>
        <taxon>Lymnaeidae</taxon>
        <taxon>Lymnaea</taxon>
    </lineage>
</organism>
<keyword evidence="5" id="KW-1185">Reference proteome</keyword>
<evidence type="ECO:0000256" key="2">
    <source>
        <dbReference type="ARBA" id="ARBA00022737"/>
    </source>
</evidence>
<comment type="caution">
    <text evidence="4">The sequence shown here is derived from an EMBL/GenBank/DDBJ whole genome shotgun (WGS) entry which is preliminary data.</text>
</comment>
<evidence type="ECO:0000313" key="5">
    <source>
        <dbReference type="Proteomes" id="UP001497497"/>
    </source>
</evidence>
<dbReference type="Pfam" id="PF00651">
    <property type="entry name" value="BTB"/>
    <property type="match status" value="1"/>
</dbReference>
<dbReference type="Pfam" id="PF07707">
    <property type="entry name" value="BACK"/>
    <property type="match status" value="1"/>
</dbReference>
<keyword evidence="1" id="KW-0880">Kelch repeat</keyword>
<dbReference type="AlphaFoldDB" id="A0AAV2IBC5"/>
<dbReference type="Gene3D" id="3.30.710.10">
    <property type="entry name" value="Potassium Channel Kv1.1, Chain A"/>
    <property type="match status" value="1"/>
</dbReference>
<dbReference type="Proteomes" id="UP001497497">
    <property type="component" value="Unassembled WGS sequence"/>
</dbReference>
<sequence>FSDFDVIVDGFTYRCHKHLLNATSGYFQSVFRSGMKESIENRLELKLMSRDIFEVIGRALYTGVSGLTKDNIQDIWPATQLLQIKHLSDECEHFALQHVDNGNCVEMYYFAKSIFSPNVANRANNFMIFGFEAMIKTEAFLQLMTPDVFADLLENRHLNVSSEDVAVNSILKW</sequence>
<dbReference type="PANTHER" id="PTHR24412:SF489">
    <property type="entry name" value="RING FINGER DOMAIN AND KELCH REPEAT-CONTAINING PROTEIN DDB_G0271372"/>
    <property type="match status" value="1"/>
</dbReference>
<dbReference type="PANTHER" id="PTHR24412">
    <property type="entry name" value="KELCH PROTEIN"/>
    <property type="match status" value="1"/>
</dbReference>
<dbReference type="InterPro" id="IPR011333">
    <property type="entry name" value="SKP1/BTB/POZ_sf"/>
</dbReference>
<evidence type="ECO:0000256" key="1">
    <source>
        <dbReference type="ARBA" id="ARBA00022441"/>
    </source>
</evidence>
<dbReference type="Gene3D" id="1.25.40.420">
    <property type="match status" value="1"/>
</dbReference>
<dbReference type="InterPro" id="IPR011705">
    <property type="entry name" value="BACK"/>
</dbReference>
<dbReference type="SUPFAM" id="SSF54695">
    <property type="entry name" value="POZ domain"/>
    <property type="match status" value="1"/>
</dbReference>
<dbReference type="EMBL" id="CAXITT010000599">
    <property type="protein sequence ID" value="CAL1544140.1"/>
    <property type="molecule type" value="Genomic_DNA"/>
</dbReference>
<evidence type="ECO:0000313" key="4">
    <source>
        <dbReference type="EMBL" id="CAL1544140.1"/>
    </source>
</evidence>
<feature type="non-terminal residue" evidence="4">
    <location>
        <position position="173"/>
    </location>
</feature>
<proteinExistence type="predicted"/>
<dbReference type="InterPro" id="IPR000210">
    <property type="entry name" value="BTB/POZ_dom"/>
</dbReference>
<keyword evidence="2" id="KW-0677">Repeat</keyword>
<gene>
    <name evidence="4" type="ORF">GSLYS_00017653001</name>
</gene>
<feature type="non-terminal residue" evidence="4">
    <location>
        <position position="1"/>
    </location>
</feature>
<protein>
    <recommendedName>
        <fullName evidence="3">BTB domain-containing protein</fullName>
    </recommendedName>
</protein>
<feature type="domain" description="BTB" evidence="3">
    <location>
        <begin position="2"/>
        <end position="69"/>
    </location>
</feature>
<name>A0AAV2IBC5_LYMST</name>
<dbReference type="PROSITE" id="PS50097">
    <property type="entry name" value="BTB"/>
    <property type="match status" value="1"/>
</dbReference>
<accession>A0AAV2IBC5</accession>